<dbReference type="RefSeq" id="XP_006664231.1">
    <property type="nucleotide sequence ID" value="XM_006664168.2"/>
</dbReference>
<evidence type="ECO:0000313" key="2">
    <source>
        <dbReference type="Proteomes" id="UP000006038"/>
    </source>
</evidence>
<proteinExistence type="predicted"/>
<reference evidence="1" key="1">
    <citation type="journal article" date="2013" name="Nat. Commun.">
        <title>Whole-genome sequencing of Oryza brachyantha reveals mechanisms underlying Oryza genome evolution.</title>
        <authorList>
            <person name="Chen J."/>
            <person name="Huang Q."/>
            <person name="Gao D."/>
            <person name="Wang J."/>
            <person name="Lang Y."/>
            <person name="Liu T."/>
            <person name="Li B."/>
            <person name="Bai Z."/>
            <person name="Luis Goicoechea J."/>
            <person name="Liang C."/>
            <person name="Chen C."/>
            <person name="Zhang W."/>
            <person name="Sun S."/>
            <person name="Liao Y."/>
            <person name="Zhang X."/>
            <person name="Yang L."/>
            <person name="Song C."/>
            <person name="Wang M."/>
            <person name="Shi J."/>
            <person name="Liu G."/>
            <person name="Liu J."/>
            <person name="Zhou H."/>
            <person name="Zhou W."/>
            <person name="Yu Q."/>
            <person name="An N."/>
            <person name="Chen Y."/>
            <person name="Cai Q."/>
            <person name="Wang B."/>
            <person name="Liu B."/>
            <person name="Min J."/>
            <person name="Huang Y."/>
            <person name="Wu H."/>
            <person name="Li Z."/>
            <person name="Zhang Y."/>
            <person name="Yin Y."/>
            <person name="Song W."/>
            <person name="Jiang J."/>
            <person name="Jackson S.A."/>
            <person name="Wing R.A."/>
            <person name="Wang J."/>
            <person name="Chen M."/>
        </authorList>
    </citation>
    <scope>NUCLEOTIDE SEQUENCE [LARGE SCALE GENOMIC DNA]</scope>
    <source>
        <strain evidence="1">cv. IRGC 101232</strain>
    </source>
</reference>
<dbReference type="PANTHER" id="PTHR35546:SF83">
    <property type="entry name" value="EXPRESSED PROTEIN"/>
    <property type="match status" value="1"/>
</dbReference>
<dbReference type="OMA" id="CVTCMDE"/>
<dbReference type="InterPro" id="IPR055290">
    <property type="entry name" value="At3g26010-like"/>
</dbReference>
<dbReference type="Proteomes" id="UP000006038">
    <property type="component" value="Chromosome 12"/>
</dbReference>
<dbReference type="GeneID" id="102709977"/>
<dbReference type="EnsemblPlants" id="OB12G26410.1">
    <property type="protein sequence ID" value="OB12G26410.1"/>
    <property type="gene ID" value="OB12G26410"/>
</dbReference>
<dbReference type="eggNOG" id="ENOG502RQDC">
    <property type="taxonomic scope" value="Eukaryota"/>
</dbReference>
<dbReference type="HOGENOM" id="CLU_053605_0_0_1"/>
<dbReference type="Gramene" id="OB12G26410.1">
    <property type="protein sequence ID" value="OB12G26410.1"/>
    <property type="gene ID" value="OB12G26410"/>
</dbReference>
<organism evidence="1">
    <name type="scientific">Oryza brachyantha</name>
    <name type="common">malo sina</name>
    <dbReference type="NCBI Taxonomy" id="4533"/>
    <lineage>
        <taxon>Eukaryota</taxon>
        <taxon>Viridiplantae</taxon>
        <taxon>Streptophyta</taxon>
        <taxon>Embryophyta</taxon>
        <taxon>Tracheophyta</taxon>
        <taxon>Spermatophyta</taxon>
        <taxon>Magnoliopsida</taxon>
        <taxon>Liliopsida</taxon>
        <taxon>Poales</taxon>
        <taxon>Poaceae</taxon>
        <taxon>BOP clade</taxon>
        <taxon>Oryzoideae</taxon>
        <taxon>Oryzeae</taxon>
        <taxon>Oryzinae</taxon>
        <taxon>Oryza</taxon>
    </lineage>
</organism>
<reference evidence="1" key="2">
    <citation type="submission" date="2013-04" db="UniProtKB">
        <authorList>
            <consortium name="EnsemblPlants"/>
        </authorList>
    </citation>
    <scope>IDENTIFICATION</scope>
</reference>
<protein>
    <recommendedName>
        <fullName evidence="3">DUF1618 domain-containing protein</fullName>
    </recommendedName>
</protein>
<sequence length="405" mass="44238">MAECSSSDDWVMLDCDNPADSDGDDVILALSSSCATPTCCSDDDDMEETDADDDGFFAEELEEDPPLARPLSGLFYHTASTKEPGYLAFDALRGAKQLIPDPRFSAFLEPVAVLASTRGLVCVRGESSGCYYVANPATFRRVRLPRHTRDHSAFGIPAVVLTFEENATPIEHFHVVVAFNIEGGVWAFESFSSRTWEWRVSSEISVVEQVVPTSGVGALGRAFWRTSIGYILCYDPEKGYSDVLPAPQEVETQPLWELGEMEGKLCVTCMDERITEVVVLCLNMDHLLDGEPAWSWAGQFEGGRLRNREGAELLRSQGAAEVVMWDPTEERIVVMDLDGRTTRTIGPLSDEDYSAGFIPFVASVTEIASEQLSAKHRISAADANTPNLGADASTLNFAASAAQVH</sequence>
<accession>J3NF83</accession>
<dbReference type="KEGG" id="obr:102709977"/>
<evidence type="ECO:0000313" key="1">
    <source>
        <dbReference type="EnsemblPlants" id="OB12G26410.1"/>
    </source>
</evidence>
<dbReference type="AlphaFoldDB" id="J3NF83"/>
<dbReference type="OrthoDB" id="1916346at2759"/>
<gene>
    <name evidence="1" type="primary">LOC102709977</name>
</gene>
<keyword evidence="2" id="KW-1185">Reference proteome</keyword>
<evidence type="ECO:0008006" key="3">
    <source>
        <dbReference type="Google" id="ProtNLM"/>
    </source>
</evidence>
<dbReference type="PANTHER" id="PTHR35546">
    <property type="entry name" value="F-BOX PROTEIN INTERACTION DOMAIN PROTEIN-RELATED"/>
    <property type="match status" value="1"/>
</dbReference>
<name>J3NF83_ORYBR</name>